<dbReference type="AlphaFoldDB" id="A0AAV4XKP3"/>
<gene>
    <name evidence="1" type="ORF">CEXT_764851</name>
</gene>
<evidence type="ECO:0000313" key="2">
    <source>
        <dbReference type="Proteomes" id="UP001054945"/>
    </source>
</evidence>
<dbReference type="Proteomes" id="UP001054945">
    <property type="component" value="Unassembled WGS sequence"/>
</dbReference>
<reference evidence="1 2" key="1">
    <citation type="submission" date="2021-06" db="EMBL/GenBank/DDBJ databases">
        <title>Caerostris extrusa draft genome.</title>
        <authorList>
            <person name="Kono N."/>
            <person name="Arakawa K."/>
        </authorList>
    </citation>
    <scope>NUCLEOTIDE SEQUENCE [LARGE SCALE GENOMIC DNA]</scope>
</reference>
<protein>
    <submittedName>
        <fullName evidence="1">Uncharacterized protein</fullName>
    </submittedName>
</protein>
<evidence type="ECO:0000313" key="1">
    <source>
        <dbReference type="EMBL" id="GIY94559.1"/>
    </source>
</evidence>
<keyword evidence="2" id="KW-1185">Reference proteome</keyword>
<organism evidence="1 2">
    <name type="scientific">Caerostris extrusa</name>
    <name type="common">Bark spider</name>
    <name type="synonym">Caerostris bankana</name>
    <dbReference type="NCBI Taxonomy" id="172846"/>
    <lineage>
        <taxon>Eukaryota</taxon>
        <taxon>Metazoa</taxon>
        <taxon>Ecdysozoa</taxon>
        <taxon>Arthropoda</taxon>
        <taxon>Chelicerata</taxon>
        <taxon>Arachnida</taxon>
        <taxon>Araneae</taxon>
        <taxon>Araneomorphae</taxon>
        <taxon>Entelegynae</taxon>
        <taxon>Araneoidea</taxon>
        <taxon>Araneidae</taxon>
        <taxon>Caerostris</taxon>
    </lineage>
</organism>
<comment type="caution">
    <text evidence="1">The sequence shown here is derived from an EMBL/GenBank/DDBJ whole genome shotgun (WGS) entry which is preliminary data.</text>
</comment>
<proteinExistence type="predicted"/>
<name>A0AAV4XKP3_CAEEX</name>
<accession>A0AAV4XKP3</accession>
<dbReference type="EMBL" id="BPLR01017801">
    <property type="protein sequence ID" value="GIY94559.1"/>
    <property type="molecule type" value="Genomic_DNA"/>
</dbReference>
<sequence length="71" mass="8357">MYLEPSETVNTILYSQRMIILSHALIEKQPEWLLRHIDAILQCDITLLYTAKEAKHHFCTCWELLPQTLTS</sequence>